<protein>
    <submittedName>
        <fullName evidence="1">Uncharacterized protein</fullName>
    </submittedName>
</protein>
<gene>
    <name evidence="1" type="ORF">SPACI_028390</name>
</gene>
<reference evidence="1" key="1">
    <citation type="submission" date="2024-05" db="EMBL/GenBank/DDBJ databases">
        <title>Isolation and characterization of Sporomusa carbonis sp. nov., a carboxydotrophic hydrogenogen in the genus of Sporomusa isolated from a charcoal burning pile.</title>
        <authorList>
            <person name="Boeer T."/>
            <person name="Rosenbaum F."/>
            <person name="Eysell L."/>
            <person name="Mueller V."/>
            <person name="Daniel R."/>
            <person name="Poehlein A."/>
        </authorList>
    </citation>
    <scope>NUCLEOTIDE SEQUENCE [LARGE SCALE GENOMIC DNA]</scope>
    <source>
        <strain evidence="1">DSM 3132</strain>
    </source>
</reference>
<dbReference type="RefSeq" id="WP_093791377.1">
    <property type="nucleotide sequence ID" value="NZ_CP155571.1"/>
</dbReference>
<name>A0ABZ3J3T1_SPOA4</name>
<sequence>MKQIEEVLKLMHEYKTRNNKPLTLIKMSHKTFAEIRNEFSVTSGSRNPEFNGATIEFCTEMEENDFYRKIL</sequence>
<evidence type="ECO:0000313" key="2">
    <source>
        <dbReference type="Proteomes" id="UP000216052"/>
    </source>
</evidence>
<proteinExistence type="predicted"/>
<dbReference type="Proteomes" id="UP000216052">
    <property type="component" value="Chromosome"/>
</dbReference>
<accession>A0ABZ3J3T1</accession>
<organism evidence="1 2">
    <name type="scientific">Sporomusa acidovorans (strain ATCC 49682 / DSM 3132 / Mol)</name>
    <dbReference type="NCBI Taxonomy" id="1123286"/>
    <lineage>
        <taxon>Bacteria</taxon>
        <taxon>Bacillati</taxon>
        <taxon>Bacillota</taxon>
        <taxon>Negativicutes</taxon>
        <taxon>Selenomonadales</taxon>
        <taxon>Sporomusaceae</taxon>
        <taxon>Sporomusa</taxon>
    </lineage>
</organism>
<evidence type="ECO:0000313" key="1">
    <source>
        <dbReference type="EMBL" id="XFO72786.1"/>
    </source>
</evidence>
<keyword evidence="2" id="KW-1185">Reference proteome</keyword>
<dbReference type="EMBL" id="CP155571">
    <property type="protein sequence ID" value="XFO72786.1"/>
    <property type="molecule type" value="Genomic_DNA"/>
</dbReference>